<protein>
    <submittedName>
        <fullName evidence="1">Uncharacterized protein</fullName>
    </submittedName>
</protein>
<organism evidence="1 2">
    <name type="scientific">Gossypium tomentosum</name>
    <name type="common">Hawaiian cotton</name>
    <name type="synonym">Gossypium sandvicense</name>
    <dbReference type="NCBI Taxonomy" id="34277"/>
    <lineage>
        <taxon>Eukaryota</taxon>
        <taxon>Viridiplantae</taxon>
        <taxon>Streptophyta</taxon>
        <taxon>Embryophyta</taxon>
        <taxon>Tracheophyta</taxon>
        <taxon>Spermatophyta</taxon>
        <taxon>Magnoliopsida</taxon>
        <taxon>eudicotyledons</taxon>
        <taxon>Gunneridae</taxon>
        <taxon>Pentapetalae</taxon>
        <taxon>rosids</taxon>
        <taxon>malvids</taxon>
        <taxon>Malvales</taxon>
        <taxon>Malvaceae</taxon>
        <taxon>Malvoideae</taxon>
        <taxon>Gossypium</taxon>
    </lineage>
</organism>
<dbReference type="AlphaFoldDB" id="A0A5D2RI16"/>
<accession>A0A5D2RI16</accession>
<evidence type="ECO:0000313" key="1">
    <source>
        <dbReference type="EMBL" id="TYI40451.1"/>
    </source>
</evidence>
<gene>
    <name evidence="1" type="ORF">ES332_A02G163400v1</name>
</gene>
<reference evidence="1 2" key="1">
    <citation type="submission" date="2019-07" db="EMBL/GenBank/DDBJ databases">
        <title>WGS assembly of Gossypium tomentosum.</title>
        <authorList>
            <person name="Chen Z.J."/>
            <person name="Sreedasyam A."/>
            <person name="Ando A."/>
            <person name="Song Q."/>
            <person name="De L."/>
            <person name="Hulse-Kemp A."/>
            <person name="Ding M."/>
            <person name="Ye W."/>
            <person name="Kirkbride R."/>
            <person name="Jenkins J."/>
            <person name="Plott C."/>
            <person name="Lovell J."/>
            <person name="Lin Y.-M."/>
            <person name="Vaughn R."/>
            <person name="Liu B."/>
            <person name="Li W."/>
            <person name="Simpson S."/>
            <person name="Scheffler B."/>
            <person name="Saski C."/>
            <person name="Grover C."/>
            <person name="Hu G."/>
            <person name="Conover J."/>
            <person name="Carlson J."/>
            <person name="Shu S."/>
            <person name="Boston L."/>
            <person name="Williams M."/>
            <person name="Peterson D."/>
            <person name="Mcgee K."/>
            <person name="Jones D."/>
            <person name="Wendel J."/>
            <person name="Stelly D."/>
            <person name="Grimwood J."/>
            <person name="Schmutz J."/>
        </authorList>
    </citation>
    <scope>NUCLEOTIDE SEQUENCE [LARGE SCALE GENOMIC DNA]</scope>
    <source>
        <strain evidence="1">7179.01</strain>
    </source>
</reference>
<keyword evidence="2" id="KW-1185">Reference proteome</keyword>
<proteinExistence type="predicted"/>
<dbReference type="Proteomes" id="UP000322667">
    <property type="component" value="Chromosome A02"/>
</dbReference>
<sequence>MESDESTTNGLKTVFHKVALPDYNSKFILREVYRRKVFFNYEKRLRLRSLSEKGKWLNTLWNIFGLLAFRL</sequence>
<name>A0A5D2RI16_GOSTO</name>
<dbReference type="EMBL" id="CM017611">
    <property type="protein sequence ID" value="TYI40451.1"/>
    <property type="molecule type" value="Genomic_DNA"/>
</dbReference>
<evidence type="ECO:0000313" key="2">
    <source>
        <dbReference type="Proteomes" id="UP000322667"/>
    </source>
</evidence>